<proteinExistence type="predicted"/>
<organism evidence="1">
    <name type="scientific">Cacopsylla melanoneura</name>
    <dbReference type="NCBI Taxonomy" id="428564"/>
    <lineage>
        <taxon>Eukaryota</taxon>
        <taxon>Metazoa</taxon>
        <taxon>Ecdysozoa</taxon>
        <taxon>Arthropoda</taxon>
        <taxon>Hexapoda</taxon>
        <taxon>Insecta</taxon>
        <taxon>Pterygota</taxon>
        <taxon>Neoptera</taxon>
        <taxon>Paraneoptera</taxon>
        <taxon>Hemiptera</taxon>
        <taxon>Sternorrhyncha</taxon>
        <taxon>Psylloidea</taxon>
        <taxon>Psyllidae</taxon>
        <taxon>Psyllinae</taxon>
        <taxon>Cacopsylla</taxon>
    </lineage>
</organism>
<sequence length="325" mass="37114">MYILCLNNITYSCFLKLKRLKNVHSVCKRDDMSCENVPYCRGYCHVLDTHDPFPETQQIMSIATGMVGDDTVICYDAHQVGKEVLAKVVDVPFSEIKLTRKNRALPLSSVTLSIKIHDETVTVDPMLLSQRISICKKSDEDLVEFLKYELAPFPLALFNENGMRKTVMSVLYTLFEPTKKTMTPSEHATCNCCGWGLPSTQSRLAERHTPVSSICDRYIGYIQKNYPSQNHTVVFDGYFLMSTKAEEQKRRYRLKKSVYIIVNLDTVICIKPEAFLSNPKNKHQLITLLMSRMQEKGISSSIQPLTSLPSTLWPLLVKMLIWLPS</sequence>
<dbReference type="EMBL" id="HBUF01148449">
    <property type="protein sequence ID" value="CAG6647721.1"/>
    <property type="molecule type" value="Transcribed_RNA"/>
</dbReference>
<dbReference type="EMBL" id="HBUF01148445">
    <property type="protein sequence ID" value="CAG6647709.1"/>
    <property type="molecule type" value="Transcribed_RNA"/>
</dbReference>
<dbReference type="AlphaFoldDB" id="A0A8D8RBN0"/>
<evidence type="ECO:0000313" key="1">
    <source>
        <dbReference type="EMBL" id="CAG6647721.1"/>
    </source>
</evidence>
<accession>A0A8D8RBN0</accession>
<reference evidence="1" key="1">
    <citation type="submission" date="2021-05" db="EMBL/GenBank/DDBJ databases">
        <authorList>
            <person name="Alioto T."/>
            <person name="Alioto T."/>
            <person name="Gomez Garrido J."/>
        </authorList>
    </citation>
    <scope>NUCLEOTIDE SEQUENCE</scope>
</reference>
<name>A0A8D8RBN0_9HEMI</name>
<protein>
    <submittedName>
        <fullName evidence="1">Uncharacterized protein</fullName>
    </submittedName>
</protein>